<evidence type="ECO:0000313" key="3">
    <source>
        <dbReference type="Proteomes" id="UP000199223"/>
    </source>
</evidence>
<dbReference type="AlphaFoldDB" id="A0A1H6SJT2"/>
<dbReference type="Proteomes" id="UP000199223">
    <property type="component" value="Unassembled WGS sequence"/>
</dbReference>
<keyword evidence="3" id="KW-1185">Reference proteome</keyword>
<name>A0A1H6SJT2_9DEIO</name>
<evidence type="ECO:0000313" key="2">
    <source>
        <dbReference type="EMBL" id="SEI68133.1"/>
    </source>
</evidence>
<dbReference type="OrthoDB" id="70190at2"/>
<proteinExistence type="predicted"/>
<evidence type="ECO:0000256" key="1">
    <source>
        <dbReference type="SAM" id="MobiDB-lite"/>
    </source>
</evidence>
<gene>
    <name evidence="2" type="ORF">SAMN04488058_101327</name>
</gene>
<dbReference type="EMBL" id="FNZA01000001">
    <property type="protein sequence ID" value="SEI68133.1"/>
    <property type="molecule type" value="Genomic_DNA"/>
</dbReference>
<sequence>MKETMTVKLDAIKHERDKDGYAFTTLHLELPSGTDLKFLQKAHRLTKKTEKREEVNFTLIVYAQGDRRKWPLRSKGSKTKDYKVVAVVERLFNAHDRAELLFDPADPRAVELTFEVEIIEPPRPLFPPQDDDKDEGRLSA</sequence>
<feature type="region of interest" description="Disordered" evidence="1">
    <location>
        <begin position="121"/>
        <end position="140"/>
    </location>
</feature>
<dbReference type="STRING" id="856736.SAMN04488058_101327"/>
<reference evidence="3" key="1">
    <citation type="submission" date="2016-10" db="EMBL/GenBank/DDBJ databases">
        <authorList>
            <person name="Varghese N."/>
            <person name="Submissions S."/>
        </authorList>
    </citation>
    <scope>NUCLEOTIDE SEQUENCE [LARGE SCALE GENOMIC DNA]</scope>
    <source>
        <strain evidence="3">CGMCC 1.10218</strain>
    </source>
</reference>
<dbReference type="RefSeq" id="WP_092262777.1">
    <property type="nucleotide sequence ID" value="NZ_FNZA01000001.1"/>
</dbReference>
<accession>A0A1H6SJT2</accession>
<protein>
    <submittedName>
        <fullName evidence="2">Uncharacterized protein</fullName>
    </submittedName>
</protein>
<organism evidence="2 3">
    <name type="scientific">Deinococcus reticulitermitis</name>
    <dbReference type="NCBI Taxonomy" id="856736"/>
    <lineage>
        <taxon>Bacteria</taxon>
        <taxon>Thermotogati</taxon>
        <taxon>Deinococcota</taxon>
        <taxon>Deinococci</taxon>
        <taxon>Deinococcales</taxon>
        <taxon>Deinococcaceae</taxon>
        <taxon>Deinococcus</taxon>
    </lineage>
</organism>